<feature type="compositionally biased region" description="Basic and acidic residues" evidence="2">
    <location>
        <begin position="1251"/>
        <end position="1271"/>
    </location>
</feature>
<feature type="region of interest" description="Disordered" evidence="2">
    <location>
        <begin position="384"/>
        <end position="498"/>
    </location>
</feature>
<keyword evidence="3" id="KW-0732">Signal</keyword>
<evidence type="ECO:0000259" key="4">
    <source>
        <dbReference type="PROSITE" id="PS51670"/>
    </source>
</evidence>
<feature type="region of interest" description="Disordered" evidence="2">
    <location>
        <begin position="776"/>
        <end position="874"/>
    </location>
</feature>
<organism evidence="5 6">
    <name type="scientific">Elysia crispata</name>
    <name type="common">lettuce slug</name>
    <dbReference type="NCBI Taxonomy" id="231223"/>
    <lineage>
        <taxon>Eukaryota</taxon>
        <taxon>Metazoa</taxon>
        <taxon>Spiralia</taxon>
        <taxon>Lophotrochozoa</taxon>
        <taxon>Mollusca</taxon>
        <taxon>Gastropoda</taxon>
        <taxon>Heterobranchia</taxon>
        <taxon>Euthyneura</taxon>
        <taxon>Panpulmonata</taxon>
        <taxon>Sacoglossa</taxon>
        <taxon>Placobranchoidea</taxon>
        <taxon>Plakobranchidae</taxon>
        <taxon>Elysia</taxon>
    </lineage>
</organism>
<feature type="domain" description="ShKT" evidence="4">
    <location>
        <begin position="1270"/>
        <end position="1307"/>
    </location>
</feature>
<dbReference type="SMART" id="SM00254">
    <property type="entry name" value="ShKT"/>
    <property type="match status" value="2"/>
</dbReference>
<dbReference type="PRINTS" id="PR00837">
    <property type="entry name" value="V5TPXLIKE"/>
</dbReference>
<feature type="compositionally biased region" description="Basic and acidic residues" evidence="2">
    <location>
        <begin position="534"/>
        <end position="562"/>
    </location>
</feature>
<dbReference type="Gene3D" id="3.40.33.10">
    <property type="entry name" value="CAP"/>
    <property type="match status" value="1"/>
</dbReference>
<accession>A0AAE0ZLZ3</accession>
<dbReference type="InterPro" id="IPR001283">
    <property type="entry name" value="CRISP-related"/>
</dbReference>
<dbReference type="SMART" id="SM00198">
    <property type="entry name" value="SCP"/>
    <property type="match status" value="1"/>
</dbReference>
<dbReference type="InterPro" id="IPR003582">
    <property type="entry name" value="ShKT_dom"/>
</dbReference>
<dbReference type="InterPro" id="IPR014044">
    <property type="entry name" value="CAP_dom"/>
</dbReference>
<dbReference type="Pfam" id="PF00188">
    <property type="entry name" value="CAP"/>
    <property type="match status" value="1"/>
</dbReference>
<feature type="compositionally biased region" description="Polar residues" evidence="2">
    <location>
        <begin position="800"/>
        <end position="814"/>
    </location>
</feature>
<sequence>MWSQQGNLGVLGALLPLLLSHISMTLTFASAAVFTPEHAKAVLEKHNEYRRQETAANMYQMHWNISLQQRADAWIQGCEFKHENCFDAGENLFFSTDHSDGVFLKGLKAWHDEKSLWSYSSGNCMAACHYTQIIWSWTTTVGCSAKVCPSLKTSNKNYKDALLFACYYYPRGNFIGHFPFSQDSPCSRCAEGDTCSDKLCVSSGPESKSAPDIVKMLKPQTPVRENLPAASLRSFQSLVQTYISQARKVPQSFTYDHIGQKGRVQELQKWHTNSHIMKFTSDTGEDHHLSSAWRGTPNNTVVKKSGLRKQERKQHRLDKQMQRAVSRRGNPWLKQLKRMREVEKRERELERVRQKQREIERKIKMKKEKERLKEMNRQWKETISKLQQKQQEEQNKLERKRKESFRERQRKKQVEIQSFREADRKRQNKIDKNGRQAKKEVKNKKEDKQKFEEKIIPLRKHKLGQKGKSMNQNKRKEEKRHSEGKEEQRIENDKQEEIDRKLLTLIDKESAGQTKKKTQRLNVSRTREEKILAQHGEKTPEQIWDEKGLQTEERQQKGEQGRKRMGKNKGSLDEITHKKRKTDSQFFNFRQRWNAKQKEILKIDEGQVFPGQAAKFNETLTSSFKEKTNNIPEVTNENKLAGESLQQHTEERPAQQSQTGSNSNQVKSARNGQDSLQQIVPHSWSSTKNKKHKNRITYPRKIHNSYSVETSMSPSIDTIVRVLSRSHIEELEKEYKGTRGLVIFKNPSSQDEKPLGEKKHYLSPLSAKNRVKKVETFNKNKTNDSGNMNSERVSGESEATDTPTAESLTESNDTLPPLALSQAASHNKTKKAIGSHAILDQKKARSNSQLGPSNIKIMGGSKINSNTQKTTREEERELLIQEKNVGQLTLGGQRESSRVTARAGNSDSSDVPFGQTASERRSGKSNININETGHSNKLHIRRPMKTPTPSSIATIVRVLSRSEIEKLDKKDRLGTVIFRASRPGEDTPGDKGKLQYGYLDRISNSKSSQIYNRMKTSDSSVAFSPVVSEFGVSQGDGKNMSVNQKSVRLSNLKAKGASGDTEKSRIRKVPEKMTRMSKNGRWQRANRKKSKNFSRRKWKSDIRRGNPESSRNQKPWPYQRKYVIDKYGQKCRDRTPMCKAWAWRCSKNRKVKHTCPLTCGTCEHQVKGRRQSPGRVRKYRSNWPRNPDRNGGSLRAQKPNRDRSRNHRYRYRHSKTQHSTKETELMSLRVRPARESRRRDPLNDANFQSSDRFRKPMRNRDKPTASEDECKDRSSHLSACRSWKKFGFCEVNTSVKEVYCRQSCGTCDQQ</sequence>
<feature type="region of interest" description="Disordered" evidence="2">
    <location>
        <begin position="1229"/>
        <end position="1271"/>
    </location>
</feature>
<dbReference type="EMBL" id="JAWDGP010003693">
    <property type="protein sequence ID" value="KAK3771670.1"/>
    <property type="molecule type" value="Genomic_DNA"/>
</dbReference>
<gene>
    <name evidence="5" type="ORF">RRG08_047921</name>
</gene>
<dbReference type="Proteomes" id="UP001283361">
    <property type="component" value="Unassembled WGS sequence"/>
</dbReference>
<protein>
    <recommendedName>
        <fullName evidence="4">ShKT domain-containing protein</fullName>
    </recommendedName>
</protein>
<evidence type="ECO:0000256" key="2">
    <source>
        <dbReference type="SAM" id="MobiDB-lite"/>
    </source>
</evidence>
<feature type="region of interest" description="Disordered" evidence="2">
    <location>
        <begin position="534"/>
        <end position="579"/>
    </location>
</feature>
<feature type="compositionally biased region" description="Polar residues" evidence="2">
    <location>
        <begin position="783"/>
        <end position="792"/>
    </location>
</feature>
<dbReference type="InterPro" id="IPR035940">
    <property type="entry name" value="CAP_sf"/>
</dbReference>
<evidence type="ECO:0000256" key="1">
    <source>
        <dbReference type="PROSITE-ProRule" id="PRU01005"/>
    </source>
</evidence>
<comment type="caution">
    <text evidence="1">Lacks conserved residue(s) required for the propagation of feature annotation.</text>
</comment>
<feature type="compositionally biased region" description="Polar residues" evidence="2">
    <location>
        <begin position="654"/>
        <end position="674"/>
    </location>
</feature>
<feature type="compositionally biased region" description="Basic residues" evidence="2">
    <location>
        <begin position="1084"/>
        <end position="1098"/>
    </location>
</feature>
<proteinExistence type="predicted"/>
<evidence type="ECO:0000313" key="6">
    <source>
        <dbReference type="Proteomes" id="UP001283361"/>
    </source>
</evidence>
<comment type="caution">
    <text evidence="5">The sequence shown here is derived from an EMBL/GenBank/DDBJ whole genome shotgun (WGS) entry which is preliminary data.</text>
</comment>
<dbReference type="PANTHER" id="PTHR10334">
    <property type="entry name" value="CYSTEINE-RICH SECRETORY PROTEIN-RELATED"/>
    <property type="match status" value="1"/>
</dbReference>
<reference evidence="5" key="1">
    <citation type="journal article" date="2023" name="G3 (Bethesda)">
        <title>A reference genome for the long-term kleptoplast-retaining sea slug Elysia crispata morphotype clarki.</title>
        <authorList>
            <person name="Eastman K.E."/>
            <person name="Pendleton A.L."/>
            <person name="Shaikh M.A."/>
            <person name="Suttiyut T."/>
            <person name="Ogas R."/>
            <person name="Tomko P."/>
            <person name="Gavelis G."/>
            <person name="Widhalm J.R."/>
            <person name="Wisecaver J.H."/>
        </authorList>
    </citation>
    <scope>NUCLEOTIDE SEQUENCE</scope>
    <source>
        <strain evidence="5">ECLA1</strain>
    </source>
</reference>
<feature type="compositionally biased region" description="Basic and acidic residues" evidence="2">
    <location>
        <begin position="474"/>
        <end position="498"/>
    </location>
</feature>
<feature type="region of interest" description="Disordered" evidence="2">
    <location>
        <begin position="1073"/>
        <end position="1117"/>
    </location>
</feature>
<feature type="signal peptide" evidence="3">
    <location>
        <begin position="1"/>
        <end position="31"/>
    </location>
</feature>
<keyword evidence="6" id="KW-1185">Reference proteome</keyword>
<evidence type="ECO:0000256" key="3">
    <source>
        <dbReference type="SAM" id="SignalP"/>
    </source>
</evidence>
<name>A0AAE0ZLZ3_9GAST</name>
<feature type="compositionally biased region" description="Basic and acidic residues" evidence="2">
    <location>
        <begin position="1232"/>
        <end position="1242"/>
    </location>
</feature>
<feature type="chain" id="PRO_5042005773" description="ShKT domain-containing protein" evidence="3">
    <location>
        <begin position="32"/>
        <end position="1310"/>
    </location>
</feature>
<feature type="domain" description="ShKT" evidence="4">
    <location>
        <begin position="1131"/>
        <end position="1162"/>
    </location>
</feature>
<dbReference type="PROSITE" id="PS51670">
    <property type="entry name" value="SHKT"/>
    <property type="match status" value="2"/>
</dbReference>
<feature type="region of interest" description="Disordered" evidence="2">
    <location>
        <begin position="1167"/>
        <end position="1206"/>
    </location>
</feature>
<feature type="region of interest" description="Disordered" evidence="2">
    <location>
        <begin position="644"/>
        <end position="674"/>
    </location>
</feature>
<evidence type="ECO:0000313" key="5">
    <source>
        <dbReference type="EMBL" id="KAK3771670.1"/>
    </source>
</evidence>
<feature type="region of interest" description="Disordered" evidence="2">
    <location>
        <begin position="888"/>
        <end position="931"/>
    </location>
</feature>
<feature type="compositionally biased region" description="Basic and acidic residues" evidence="2">
    <location>
        <begin position="390"/>
        <end position="456"/>
    </location>
</feature>
<feature type="compositionally biased region" description="Basic residues" evidence="2">
    <location>
        <begin position="1167"/>
        <end position="1180"/>
    </location>
</feature>
<dbReference type="SUPFAM" id="SSF55797">
    <property type="entry name" value="PR-1-like"/>
    <property type="match status" value="1"/>
</dbReference>
<dbReference type="Pfam" id="PF01549">
    <property type="entry name" value="ShK"/>
    <property type="match status" value="2"/>
</dbReference>